<evidence type="ECO:0000256" key="1">
    <source>
        <dbReference type="SAM" id="MobiDB-lite"/>
    </source>
</evidence>
<gene>
    <name evidence="2" type="ordered locus">Adeg_0747</name>
</gene>
<dbReference type="AlphaFoldDB" id="C9RCB6"/>
<dbReference type="KEGG" id="adg:Adeg_0747"/>
<accession>C9RCB6</accession>
<reference evidence="2 3" key="1">
    <citation type="submission" date="2009-10" db="EMBL/GenBank/DDBJ databases">
        <title>Complete sequence of chromosome of Ammonifex degensii KC4.</title>
        <authorList>
            <consortium name="US DOE Joint Genome Institute"/>
            <person name="Kerfeld C."/>
            <person name="Goodner B."/>
            <person name="Huber H."/>
            <person name="Stetter K."/>
            <person name="Lucas S."/>
            <person name="Copeland A."/>
            <person name="Lapidus A."/>
            <person name="Glavina del Rio T."/>
            <person name="Dalin E."/>
            <person name="Tice H."/>
            <person name="Bruce D."/>
            <person name="Goodwin L."/>
            <person name="Pitluck S."/>
            <person name="Saunders E."/>
            <person name="Brettin T."/>
            <person name="Detter J.C."/>
            <person name="Han C."/>
            <person name="Larimer F."/>
            <person name="Land M."/>
            <person name="Hauser L."/>
            <person name="Kyrpides N."/>
            <person name="Ovchinnikova G."/>
            <person name="Richardson P."/>
        </authorList>
    </citation>
    <scope>NUCLEOTIDE SEQUENCE [LARGE SCALE GENOMIC DNA]</scope>
    <source>
        <strain evidence="3">DSM 10501 / KC4</strain>
    </source>
</reference>
<feature type="region of interest" description="Disordered" evidence="1">
    <location>
        <begin position="1"/>
        <end position="29"/>
    </location>
</feature>
<dbReference type="EMBL" id="CP001785">
    <property type="protein sequence ID" value="ACX51893.1"/>
    <property type="molecule type" value="Genomic_DNA"/>
</dbReference>
<proteinExistence type="predicted"/>
<feature type="region of interest" description="Disordered" evidence="1">
    <location>
        <begin position="45"/>
        <end position="73"/>
    </location>
</feature>
<dbReference type="Proteomes" id="UP000002620">
    <property type="component" value="Chromosome"/>
</dbReference>
<evidence type="ECO:0000313" key="3">
    <source>
        <dbReference type="Proteomes" id="UP000002620"/>
    </source>
</evidence>
<feature type="region of interest" description="Disordered" evidence="1">
    <location>
        <begin position="162"/>
        <end position="190"/>
    </location>
</feature>
<keyword evidence="3" id="KW-1185">Reference proteome</keyword>
<dbReference type="HOGENOM" id="CLU_1318689_0_0_9"/>
<name>C9RCB6_AMMDK</name>
<organism evidence="2 3">
    <name type="scientific">Ammonifex degensii (strain DSM 10501 / KC4)</name>
    <dbReference type="NCBI Taxonomy" id="429009"/>
    <lineage>
        <taxon>Bacteria</taxon>
        <taxon>Bacillati</taxon>
        <taxon>Bacillota</taxon>
        <taxon>Clostridia</taxon>
        <taxon>Thermoanaerobacterales</taxon>
        <taxon>Thermoanaerobacteraceae</taxon>
        <taxon>Ammonifex</taxon>
    </lineage>
</organism>
<sequence>MQWTITQARSPLQVARPGQTPPCFRDPCPRLLRRKQPRSCLYTSRSRLLAPAPPPGQGRHSLPCPQGRRTPAPRAKVRVAFSGGNTRQQRPSPSSGRALGYFPNHSEFKVVGWQGADVTQSGGLPQVVQVFPVTVVTLRCDGLILAICDGVTNDRHTLRGELSNVQIPTDVRPPPTQQRRSRRGPQAQSTKLELLRAVTPHAFSLQAP</sequence>
<protein>
    <submittedName>
        <fullName evidence="2">Uncharacterized protein</fullName>
    </submittedName>
</protein>
<evidence type="ECO:0000313" key="2">
    <source>
        <dbReference type="EMBL" id="ACX51893.1"/>
    </source>
</evidence>
<feature type="compositionally biased region" description="Polar residues" evidence="1">
    <location>
        <begin position="1"/>
        <end position="10"/>
    </location>
</feature>